<dbReference type="Proteomes" id="UP001424459">
    <property type="component" value="Unassembled WGS sequence"/>
</dbReference>
<evidence type="ECO:0000313" key="7">
    <source>
        <dbReference type="EMBL" id="GAA4034660.1"/>
    </source>
</evidence>
<evidence type="ECO:0000313" key="8">
    <source>
        <dbReference type="Proteomes" id="UP001424459"/>
    </source>
</evidence>
<name>A0ABP7U294_9SPHN</name>
<evidence type="ECO:0000256" key="3">
    <source>
        <dbReference type="ARBA" id="ARBA00023136"/>
    </source>
</evidence>
<gene>
    <name evidence="7" type="ORF">GCM10022281_13520</name>
</gene>
<dbReference type="PANTHER" id="PTHR12815">
    <property type="entry name" value="SORTING AND ASSEMBLY MACHINERY SAMM50 PROTEIN FAMILY MEMBER"/>
    <property type="match status" value="1"/>
</dbReference>
<dbReference type="Gene3D" id="2.40.160.50">
    <property type="entry name" value="membrane protein fhac: a member of the omp85/tpsb transporter family"/>
    <property type="match status" value="1"/>
</dbReference>
<dbReference type="Gene3D" id="3.10.20.310">
    <property type="entry name" value="membrane protein fhac"/>
    <property type="match status" value="1"/>
</dbReference>
<feature type="chain" id="PRO_5046649372" description="Bacterial surface antigen (D15) domain-containing protein" evidence="5">
    <location>
        <begin position="38"/>
        <end position="820"/>
    </location>
</feature>
<dbReference type="PANTHER" id="PTHR12815:SF42">
    <property type="entry name" value="BACTERIAL SURFACE ANTIGEN (D15) DOMAIN-CONTAINING PROTEIN"/>
    <property type="match status" value="1"/>
</dbReference>
<keyword evidence="8" id="KW-1185">Reference proteome</keyword>
<comment type="caution">
    <text evidence="7">The sequence shown here is derived from an EMBL/GenBank/DDBJ whole genome shotgun (WGS) entry which is preliminary data.</text>
</comment>
<evidence type="ECO:0000256" key="2">
    <source>
        <dbReference type="ARBA" id="ARBA00022452"/>
    </source>
</evidence>
<dbReference type="EMBL" id="BAABBR010000001">
    <property type="protein sequence ID" value="GAA4034660.1"/>
    <property type="molecule type" value="Genomic_DNA"/>
</dbReference>
<keyword evidence="3" id="KW-0472">Membrane</keyword>
<reference evidence="8" key="1">
    <citation type="journal article" date="2019" name="Int. J. Syst. Evol. Microbiol.">
        <title>The Global Catalogue of Microorganisms (GCM) 10K type strain sequencing project: providing services to taxonomists for standard genome sequencing and annotation.</title>
        <authorList>
            <consortium name="The Broad Institute Genomics Platform"/>
            <consortium name="The Broad Institute Genome Sequencing Center for Infectious Disease"/>
            <person name="Wu L."/>
            <person name="Ma J."/>
        </authorList>
    </citation>
    <scope>NUCLEOTIDE SEQUENCE [LARGE SCALE GENOMIC DNA]</scope>
    <source>
        <strain evidence="8">JCM 17564</strain>
    </source>
</reference>
<organism evidence="7 8">
    <name type="scientific">Sphingomonas rosea</name>
    <dbReference type="NCBI Taxonomy" id="335605"/>
    <lineage>
        <taxon>Bacteria</taxon>
        <taxon>Pseudomonadati</taxon>
        <taxon>Pseudomonadota</taxon>
        <taxon>Alphaproteobacteria</taxon>
        <taxon>Sphingomonadales</taxon>
        <taxon>Sphingomonadaceae</taxon>
        <taxon>Sphingomonas</taxon>
    </lineage>
</organism>
<dbReference type="InterPro" id="IPR039910">
    <property type="entry name" value="D15-like"/>
</dbReference>
<feature type="compositionally biased region" description="Basic residues" evidence="4">
    <location>
        <begin position="772"/>
        <end position="785"/>
    </location>
</feature>
<feature type="compositionally biased region" description="Low complexity" evidence="4">
    <location>
        <begin position="741"/>
        <end position="753"/>
    </location>
</feature>
<feature type="region of interest" description="Disordered" evidence="4">
    <location>
        <begin position="734"/>
        <end position="820"/>
    </location>
</feature>
<feature type="domain" description="Bacterial surface antigen (D15)" evidence="6">
    <location>
        <begin position="420"/>
        <end position="731"/>
    </location>
</feature>
<protein>
    <recommendedName>
        <fullName evidence="6">Bacterial surface antigen (D15) domain-containing protein</fullName>
    </recommendedName>
</protein>
<evidence type="ECO:0000256" key="4">
    <source>
        <dbReference type="SAM" id="MobiDB-lite"/>
    </source>
</evidence>
<dbReference type="InterPro" id="IPR000184">
    <property type="entry name" value="Bac_surfAg_D15"/>
</dbReference>
<keyword evidence="5" id="KW-0732">Signal</keyword>
<evidence type="ECO:0000259" key="6">
    <source>
        <dbReference type="Pfam" id="PF01103"/>
    </source>
</evidence>
<keyword evidence="2" id="KW-0812">Transmembrane</keyword>
<evidence type="ECO:0000256" key="5">
    <source>
        <dbReference type="SAM" id="SignalP"/>
    </source>
</evidence>
<accession>A0ABP7U294</accession>
<dbReference type="Pfam" id="PF01103">
    <property type="entry name" value="Omp85"/>
    <property type="match status" value="1"/>
</dbReference>
<evidence type="ECO:0000256" key="1">
    <source>
        <dbReference type="ARBA" id="ARBA00004370"/>
    </source>
</evidence>
<proteinExistence type="predicted"/>
<feature type="signal peptide" evidence="5">
    <location>
        <begin position="1"/>
        <end position="37"/>
    </location>
</feature>
<sequence length="820" mass="87375">MHFPPQGRVLVRPGHRPARLLATAAFLLVGLTATAEAQIRPPARERPLCPPEAQTIAPTPPASANLPQVPTIVCQEEIEKAAPPLGPDDPALSQPLESVAEFEAKLRAAEQTPGDVAPTADPEIARPLPPLNQFDVTEVELAQPEADAPAAELRYTVRVEGLDQADGATDAALQDEFDRLSTLRDGKGKAANEAQLSARISEDSKLVERLLQSEGWYDATVQTRIDRGAAGANQPTTAVLTVAPGERYKIGSIAVTADPTVPPNLISDNLALIVGEPIVAQRIQGAEANVAIVLPQKGYPFATVGQRDVLLDPETQQGDYTLPVTVGPRARYGAFRTTGDLAFDTRHIGVLARFKQGALYDSRDIDDLRQALVATGLFSTVAVQPERSGQVNADGTENVTLLVTQDAGPPRTLAATAGYGTGQGFRVEGSWTHRNLFKPEGAVVASIVAGTQEQGVSAIFRRSNAGKRDRTFQAGLEALRSRYDAFDATTGRLFARLSYDSTPIWRKTITWGIGAEILGTVERDYNFALGRRDNRKFGIGSLVGQLGLDKSDSLLDPTKGFRAQILAQPEAAIGGGFNPYFRSQLDGSGYYPIGDSLVLAARGRLGTILGTNRFDLAPSRRFYAGGGGSVRGFGYQQLGPKDPLGNPLGGLSLVEGAAEARYRFGDFGAVAFVDAGQVYDRKVPTFRNLRAGVGVGARYYTSFGPMRIDVATPVGRKPGESRLNIYISIGQPPCNSRARSRGSSPAPAARRSPTGCCPSARSAAGPRGPRGSCRRRGRCHGHSRRPLPTAAGGRSCRAGRRACPWGRPRSQARYGPGGRG</sequence>
<keyword evidence="2" id="KW-1134">Transmembrane beta strand</keyword>
<comment type="subcellular location">
    <subcellularLocation>
        <location evidence="1">Membrane</location>
    </subcellularLocation>
</comment>